<evidence type="ECO:0000313" key="1">
    <source>
        <dbReference type="EMBL" id="CAG7581425.1"/>
    </source>
</evidence>
<proteinExistence type="predicted"/>
<gene>
    <name evidence="1" type="ORF">SLAVMIC_00835</name>
</gene>
<dbReference type="EMBL" id="OU342829">
    <property type="protein sequence ID" value="CAG7581425.1"/>
    <property type="molecule type" value="Genomic_DNA"/>
</dbReference>
<sequence>MIKLSEYIEGTRHYILLENNRNGRTITGVCIYCDNPSMVCNFSHNWGIDNFQPINELNQKITEPEHFEFHRNKSGDSIIFLNKSYQKACLITKNFVTGIEYNNAELLLKSDSFKQGEQLEEITFKSIEDEDQ</sequence>
<protein>
    <submittedName>
        <fullName evidence="1">Uncharacterized protein</fullName>
    </submittedName>
</protein>
<name>A0A8D9CEV7_9VIRU</name>
<accession>A0A8D9CEV7</accession>
<reference evidence="1" key="1">
    <citation type="submission" date="2021-06" db="EMBL/GenBank/DDBJ databases">
        <authorList>
            <person name="Gannon L."/>
            <person name="Redgwell R T."/>
            <person name="Michniewski S."/>
            <person name="Harrison D C."/>
            <person name="Millard A."/>
        </authorList>
    </citation>
    <scope>NUCLEOTIDE SEQUENCE</scope>
</reference>
<organism evidence="1">
    <name type="scientific">uncultured marine phage</name>
    <dbReference type="NCBI Taxonomy" id="707152"/>
    <lineage>
        <taxon>Viruses</taxon>
        <taxon>environmental samples</taxon>
    </lineage>
</organism>